<dbReference type="AlphaFoldDB" id="A0A8E2EXY8"/>
<dbReference type="EMBL" id="KV749959">
    <property type="protein sequence ID" value="OCL06931.1"/>
    <property type="molecule type" value="Genomic_DNA"/>
</dbReference>
<dbReference type="OrthoDB" id="5366531at2759"/>
<name>A0A8E2EXY8_9PEZI</name>
<evidence type="ECO:0000313" key="1">
    <source>
        <dbReference type="EMBL" id="OCL06931.1"/>
    </source>
</evidence>
<sequence length="912" mass="105151">MGSNDRGTYPAIVESEESVSLAKSCSDSAIGGYRELGFGQSEVQDRLMREKAKRNLIQQLTFAHYSNALLLDAMLLARPSALRALRIIVDRPELPTTCILSYNCCARPLSKHRNVSTSTITTAVGEEDADSTQNHRPPRIRQVRMGPRSSRWTYLGTQSNVSGSLGEFPLEIDIPENRLKYSLWVELLQFRERIYRGRGIAEIWKGMRVRGIDLPTSGTEAHILWGTFIKNGHIVEDVISYAVNLYQRTRNVHGTLYEKIMAYWLVKDVSLAYRYHLILVQQLPLQSGSLRRLALAATHHPASLAIFRKIYVASQERNIYDHIVPVLCDQGKHRDALDWHSLLIRRNDWPSSAVASHPMVRKFSLWDQIYASSQASTCIKRRESSDQRSKLVEVEQQEPNKQSDKFSRQMMSELLGEAHSIKPKEFDDAFCARLFATKAFQPKVVIRGLGMFGVETIGPLALREMCLRCPLDQMPQILKELKEAGISVGKSIFSKAVEKFTRENRLEIVHSLLESDQHPDVFENAELQKELLVYFISKEDWKQVHRTLAILTIYHHDPVTESWNLLLRTHAEHLSYSHVSRVIEDMRLNGIYVTSDSLRSLHSNVLRLRRSSKRPVSHQRYQSDDLRFLTKIWLGILECDGHIPPWRWAEILRRFGITGRLRELRRLVLWLLAWYSPRTTALTRSRFSAKLSLPTVGTWALHKYPDRVPGSHPRHPLRQLFPPSLQSALIEWGFKAAFAPWVPREKSVLDPIRPSMRRRRRQSPFESPMEHIHWTYGIQLLAHLRGAGVLVQTATVRKAVRHRLTILYGLRTSNKIENRIAKERNHYSFEDMITEAERVWGGRLFHWPGREEEHSSAYTEELIQGEKAGRDGCQSTNQGSQERAKGFNQLHIDEDQDRNAAAQHCTVRFRQK</sequence>
<gene>
    <name evidence="1" type="ORF">AOQ84DRAFT_223345</name>
</gene>
<protein>
    <recommendedName>
        <fullName evidence="3">Pentatricopeptide repeat domain-containing protein</fullName>
    </recommendedName>
</protein>
<proteinExistence type="predicted"/>
<organism evidence="1 2">
    <name type="scientific">Glonium stellatum</name>
    <dbReference type="NCBI Taxonomy" id="574774"/>
    <lineage>
        <taxon>Eukaryota</taxon>
        <taxon>Fungi</taxon>
        <taxon>Dikarya</taxon>
        <taxon>Ascomycota</taxon>
        <taxon>Pezizomycotina</taxon>
        <taxon>Dothideomycetes</taxon>
        <taxon>Pleosporomycetidae</taxon>
        <taxon>Gloniales</taxon>
        <taxon>Gloniaceae</taxon>
        <taxon>Glonium</taxon>
    </lineage>
</organism>
<evidence type="ECO:0008006" key="3">
    <source>
        <dbReference type="Google" id="ProtNLM"/>
    </source>
</evidence>
<keyword evidence="2" id="KW-1185">Reference proteome</keyword>
<evidence type="ECO:0000313" key="2">
    <source>
        <dbReference type="Proteomes" id="UP000250140"/>
    </source>
</evidence>
<dbReference type="Proteomes" id="UP000250140">
    <property type="component" value="Unassembled WGS sequence"/>
</dbReference>
<accession>A0A8E2EXY8</accession>
<reference evidence="1 2" key="1">
    <citation type="journal article" date="2016" name="Nat. Commun.">
        <title>Ectomycorrhizal ecology is imprinted in the genome of the dominant symbiotic fungus Cenococcum geophilum.</title>
        <authorList>
            <consortium name="DOE Joint Genome Institute"/>
            <person name="Peter M."/>
            <person name="Kohler A."/>
            <person name="Ohm R.A."/>
            <person name="Kuo A."/>
            <person name="Krutzmann J."/>
            <person name="Morin E."/>
            <person name="Arend M."/>
            <person name="Barry K.W."/>
            <person name="Binder M."/>
            <person name="Choi C."/>
            <person name="Clum A."/>
            <person name="Copeland A."/>
            <person name="Grisel N."/>
            <person name="Haridas S."/>
            <person name="Kipfer T."/>
            <person name="LaButti K."/>
            <person name="Lindquist E."/>
            <person name="Lipzen A."/>
            <person name="Maire R."/>
            <person name="Meier B."/>
            <person name="Mihaltcheva S."/>
            <person name="Molinier V."/>
            <person name="Murat C."/>
            <person name="Poggeler S."/>
            <person name="Quandt C.A."/>
            <person name="Sperisen C."/>
            <person name="Tritt A."/>
            <person name="Tisserant E."/>
            <person name="Crous P.W."/>
            <person name="Henrissat B."/>
            <person name="Nehls U."/>
            <person name="Egli S."/>
            <person name="Spatafora J.W."/>
            <person name="Grigoriev I.V."/>
            <person name="Martin F.M."/>
        </authorList>
    </citation>
    <scope>NUCLEOTIDE SEQUENCE [LARGE SCALE GENOMIC DNA]</scope>
    <source>
        <strain evidence="1 2">CBS 207.34</strain>
    </source>
</reference>